<dbReference type="Pfam" id="PF07593">
    <property type="entry name" value="UnbV_ASPIC"/>
    <property type="match status" value="1"/>
</dbReference>
<dbReference type="SMART" id="SM00028">
    <property type="entry name" value="TPR"/>
    <property type="match status" value="3"/>
</dbReference>
<feature type="repeat" description="TPR" evidence="2">
    <location>
        <begin position="102"/>
        <end position="135"/>
    </location>
</feature>
<dbReference type="InterPro" id="IPR019734">
    <property type="entry name" value="TPR_rpt"/>
</dbReference>
<evidence type="ECO:0000256" key="2">
    <source>
        <dbReference type="PROSITE-ProRule" id="PRU00339"/>
    </source>
</evidence>
<organism evidence="4 5">
    <name type="scientific">Maribacter arenosus</name>
    <dbReference type="NCBI Taxonomy" id="1854708"/>
    <lineage>
        <taxon>Bacteria</taxon>
        <taxon>Pseudomonadati</taxon>
        <taxon>Bacteroidota</taxon>
        <taxon>Flavobacteriia</taxon>
        <taxon>Flavobacteriales</taxon>
        <taxon>Flavobacteriaceae</taxon>
        <taxon>Maribacter</taxon>
    </lineage>
</organism>
<dbReference type="InterPro" id="IPR011519">
    <property type="entry name" value="UnbV_ASPIC"/>
</dbReference>
<dbReference type="Pfam" id="PF13181">
    <property type="entry name" value="TPR_8"/>
    <property type="match status" value="1"/>
</dbReference>
<evidence type="ECO:0000259" key="3">
    <source>
        <dbReference type="Pfam" id="PF07593"/>
    </source>
</evidence>
<dbReference type="InterPro" id="IPR013517">
    <property type="entry name" value="FG-GAP"/>
</dbReference>
<keyword evidence="5" id="KW-1185">Reference proteome</keyword>
<feature type="domain" description="ASPIC/UnbV" evidence="3">
    <location>
        <begin position="689"/>
        <end position="746"/>
    </location>
</feature>
<sequence length="1190" mass="133633">MKRTCIFLSLFLIAIIFSRCKETAEEIKEKEIEMISTQTMGLAYLELFKLEEAEESFIKYISLAPDRKMGYANLGLVYLRMGKYAEAEEQLLKAIDIDAKDADINLILATVYQMNEQKDKAISILNRSLDFDPEHEKSLYMLSEIYVSEGDDAFQSKRKKCLIDLVRKAPDNIVPILELTAIYIRNSEADKAIEQLETIKKRFPEFPKEAVDYYSDTIDFLRIPDAEKALTSFMIFHNYLKVTFPYQGGIKELKGSQGSLIGLPLITYDLNHSALKDDNTSILEVIKFTDATSAVGLDAVPIFENHSDLEKQYITHVTAADYDSDGDLDIYVGSYNTENETYEHFLFNNDLSLFWDISMDVGITHSGKESSAVFTDYDNDGFLDLYVVKEGGNILYKNAGEGKFNDVTKEALLDAERESTNALFLDLDHDGDLDIFETGPGPNYVFRNNGDGTFVEQAEKMGLAGSAIKGNDAAFGDFDDDGDIDLFVANDNAANNLYTNQRQGVFNDISQNNLPANNKGSTTVTVADWNNDGFLDLLTHGSKSTDSNALMVNKGDGSFELLGNNQEIFKDLNGITVLDSEFFDFDNDGFLDIAIVGKPKKANGRGIMLFHNEGEGRFTNVSHLLPKNRKAGEKIELIDYDGDGDLDLLIAGLQGGVFLLRNDGGNLNHYVNIKLVGLRTGSAKNNYFGIGAKVEMRAGDLYQTKVVNKPNLHFGLGDRTKADIIRITWTNGVPQNILMPEGDQSLIESQSLKGSCPFLYTWNGDKFVFAKDITWRSALGMPLGIMGGKAKYAFADASDDFIKIPGEMLKEKDGTYIMQMTSELWETIYMDQMQLVLVDHPESVDIFVPEQFSPPPFPGLDLLQVEQKLYPLSATDHKGTDLLSFITKKDDRYISNFKPDKYQGVTEMHDLILDFGESIPTDNVLLILNGWIFPTDASINVALSQSNEIQVKSPNIQVINAKGEWETVISNLGFPMGKDKNVIADLSGKFLSNDHRVRIQTNMEIYWDEVFLAKNNPNVAVRTTALNPIAADLHYRGFSRTYRKGGRYGPHWFDYDEVDTTAKWRDLTGNYTRYGDVLPLLTDADNKYIISNAGDETTLKFNANALPKLEKGWKRDFLIHSVGWVKDGDLNTAYGNTVLPLPYHGITSYPPMENDKYPNTPELQKYHAEYNTRTITDEDYRNGVKNNNLQ</sequence>
<dbReference type="Proteomes" id="UP000598350">
    <property type="component" value="Unassembled WGS sequence"/>
</dbReference>
<dbReference type="Gene3D" id="2.130.10.130">
    <property type="entry name" value="Integrin alpha, N-terminal"/>
    <property type="match status" value="2"/>
</dbReference>
<dbReference type="PANTHER" id="PTHR16026">
    <property type="entry name" value="CARTILAGE ACIDIC PROTEIN 1"/>
    <property type="match status" value="1"/>
</dbReference>
<dbReference type="Pfam" id="PF14559">
    <property type="entry name" value="TPR_19"/>
    <property type="match status" value="1"/>
</dbReference>
<dbReference type="PROSITE" id="PS50005">
    <property type="entry name" value="TPR"/>
    <property type="match status" value="3"/>
</dbReference>
<comment type="caution">
    <text evidence="4">The sequence shown here is derived from an EMBL/GenBank/DDBJ whole genome shotgun (WGS) entry which is preliminary data.</text>
</comment>
<feature type="repeat" description="TPR" evidence="2">
    <location>
        <begin position="34"/>
        <end position="67"/>
    </location>
</feature>
<dbReference type="InterPro" id="IPR027039">
    <property type="entry name" value="Crtac1"/>
</dbReference>
<dbReference type="SUPFAM" id="SSF69318">
    <property type="entry name" value="Integrin alpha N-terminal domain"/>
    <property type="match status" value="1"/>
</dbReference>
<dbReference type="SUPFAM" id="SSF48452">
    <property type="entry name" value="TPR-like"/>
    <property type="match status" value="1"/>
</dbReference>
<evidence type="ECO:0000313" key="5">
    <source>
        <dbReference type="Proteomes" id="UP000598350"/>
    </source>
</evidence>
<proteinExistence type="predicted"/>
<name>A0ABR7VC72_9FLAO</name>
<keyword evidence="1" id="KW-0732">Signal</keyword>
<protein>
    <submittedName>
        <fullName evidence="4">VCBS repeat-containing protein</fullName>
    </submittedName>
</protein>
<dbReference type="EMBL" id="JABTCG010000004">
    <property type="protein sequence ID" value="MBD0851246.1"/>
    <property type="molecule type" value="Genomic_DNA"/>
</dbReference>
<evidence type="ECO:0000313" key="4">
    <source>
        <dbReference type="EMBL" id="MBD0851246.1"/>
    </source>
</evidence>
<dbReference type="PANTHER" id="PTHR16026:SF0">
    <property type="entry name" value="CARTILAGE ACIDIC PROTEIN 1"/>
    <property type="match status" value="1"/>
</dbReference>
<dbReference type="InterPro" id="IPR011990">
    <property type="entry name" value="TPR-like_helical_dom_sf"/>
</dbReference>
<dbReference type="InterPro" id="IPR028994">
    <property type="entry name" value="Integrin_alpha_N"/>
</dbReference>
<accession>A0ABR7VC72</accession>
<reference evidence="4 5" key="1">
    <citation type="submission" date="2020-05" db="EMBL/GenBank/DDBJ databases">
        <title>The draft genome sequence of Maribacter arenosus CAU 1321.</title>
        <authorList>
            <person name="Mu L."/>
        </authorList>
    </citation>
    <scope>NUCLEOTIDE SEQUENCE [LARGE SCALE GENOMIC DNA]</scope>
    <source>
        <strain evidence="4 5">CAU 1321</strain>
    </source>
</reference>
<keyword evidence="2" id="KW-0802">TPR repeat</keyword>
<dbReference type="RefSeq" id="WP_188314377.1">
    <property type="nucleotide sequence ID" value="NZ_JABTCG010000004.1"/>
</dbReference>
<dbReference type="Pfam" id="PF13517">
    <property type="entry name" value="FG-GAP_3"/>
    <property type="match status" value="3"/>
</dbReference>
<evidence type="ECO:0000256" key="1">
    <source>
        <dbReference type="ARBA" id="ARBA00022729"/>
    </source>
</evidence>
<dbReference type="Gene3D" id="1.25.40.10">
    <property type="entry name" value="Tetratricopeptide repeat domain"/>
    <property type="match status" value="1"/>
</dbReference>
<feature type="repeat" description="TPR" evidence="2">
    <location>
        <begin position="68"/>
        <end position="101"/>
    </location>
</feature>
<gene>
    <name evidence="4" type="ORF">HPE63_11255</name>
</gene>